<dbReference type="Pfam" id="PF03924">
    <property type="entry name" value="CHASE"/>
    <property type="match status" value="1"/>
</dbReference>
<dbReference type="EC" id="2.7.13.3" evidence="3"/>
<dbReference type="PROSITE" id="PS50109">
    <property type="entry name" value="HIS_KIN"/>
    <property type="match status" value="1"/>
</dbReference>
<dbReference type="InterPro" id="IPR003594">
    <property type="entry name" value="HATPase_dom"/>
</dbReference>
<dbReference type="SUPFAM" id="SSF47384">
    <property type="entry name" value="Homodimeric domain of signal transducing histidine kinase"/>
    <property type="match status" value="1"/>
</dbReference>
<dbReference type="SMART" id="SM00387">
    <property type="entry name" value="HATPase_c"/>
    <property type="match status" value="1"/>
</dbReference>
<dbReference type="PROSITE" id="PS50839">
    <property type="entry name" value="CHASE"/>
    <property type="match status" value="1"/>
</dbReference>
<dbReference type="InterPro" id="IPR052162">
    <property type="entry name" value="Sensor_kinase/Photoreceptor"/>
</dbReference>
<evidence type="ECO:0000256" key="5">
    <source>
        <dbReference type="ARBA" id="ARBA00022679"/>
    </source>
</evidence>
<dbReference type="PRINTS" id="PR00344">
    <property type="entry name" value="BCTRLSENSOR"/>
</dbReference>
<evidence type="ECO:0000256" key="9">
    <source>
        <dbReference type="ARBA" id="ARBA00023136"/>
    </source>
</evidence>
<keyword evidence="7" id="KW-0418">Kinase</keyword>
<evidence type="ECO:0000256" key="2">
    <source>
        <dbReference type="ARBA" id="ARBA00004370"/>
    </source>
</evidence>
<feature type="transmembrane region" description="Helical" evidence="11">
    <location>
        <begin position="192"/>
        <end position="211"/>
    </location>
</feature>
<dbReference type="PANTHER" id="PTHR43304">
    <property type="entry name" value="PHYTOCHROME-LIKE PROTEIN CPH1"/>
    <property type="match status" value="1"/>
</dbReference>
<dbReference type="SMART" id="SM01079">
    <property type="entry name" value="CHASE"/>
    <property type="match status" value="1"/>
</dbReference>
<dbReference type="InterPro" id="IPR036097">
    <property type="entry name" value="HisK_dim/P_sf"/>
</dbReference>
<evidence type="ECO:0000256" key="7">
    <source>
        <dbReference type="ARBA" id="ARBA00022777"/>
    </source>
</evidence>
<keyword evidence="5" id="KW-0808">Transferase</keyword>
<dbReference type="OrthoDB" id="5460745at2"/>
<reference evidence="14 15" key="1">
    <citation type="submission" date="2019-04" db="EMBL/GenBank/DDBJ databases">
        <title>A novel phosphate-accumulating bacterium identified in bioreactor for phosphate removal from wastewater.</title>
        <authorList>
            <person name="Kotlyarov R.Y."/>
            <person name="Beletsky A.V."/>
            <person name="Kallistova A.Y."/>
            <person name="Dorofeev A.G."/>
            <person name="Nikolaev Y.Y."/>
            <person name="Pimenov N.V."/>
            <person name="Ravin N.V."/>
            <person name="Mardanov A.V."/>
        </authorList>
    </citation>
    <scope>NUCLEOTIDE SEQUENCE [LARGE SCALE GENOMIC DNA]</scope>
    <source>
        <strain evidence="14 15">Bin19</strain>
    </source>
</reference>
<evidence type="ECO:0000256" key="8">
    <source>
        <dbReference type="ARBA" id="ARBA00022989"/>
    </source>
</evidence>
<organism evidence="14 15">
    <name type="scientific">Candidatus Accumulibacter phosphatis</name>
    <dbReference type="NCBI Taxonomy" id="327160"/>
    <lineage>
        <taxon>Bacteria</taxon>
        <taxon>Pseudomonadati</taxon>
        <taxon>Pseudomonadota</taxon>
        <taxon>Betaproteobacteria</taxon>
        <taxon>Candidatus Accumulibacter</taxon>
    </lineage>
</organism>
<keyword evidence="9 11" id="KW-0472">Membrane</keyword>
<feature type="region of interest" description="Disordered" evidence="10">
    <location>
        <begin position="1"/>
        <end position="21"/>
    </location>
</feature>
<keyword evidence="4" id="KW-0597">Phosphoprotein</keyword>
<dbReference type="SUPFAM" id="SSF55874">
    <property type="entry name" value="ATPase domain of HSP90 chaperone/DNA topoisomerase II/histidine kinase"/>
    <property type="match status" value="1"/>
</dbReference>
<feature type="domain" description="CHASE" evidence="13">
    <location>
        <begin position="123"/>
        <end position="216"/>
    </location>
</feature>
<evidence type="ECO:0000256" key="1">
    <source>
        <dbReference type="ARBA" id="ARBA00000085"/>
    </source>
</evidence>
<dbReference type="GO" id="GO:0000155">
    <property type="term" value="F:phosphorelay sensor kinase activity"/>
    <property type="evidence" value="ECO:0007669"/>
    <property type="project" value="InterPro"/>
</dbReference>
<dbReference type="RefSeq" id="WP_138677832.1">
    <property type="nucleotide sequence ID" value="NZ_SWAD01000026.1"/>
</dbReference>
<protein>
    <recommendedName>
        <fullName evidence="3">histidine kinase</fullName>
        <ecNumber evidence="3">2.7.13.3</ecNumber>
    </recommendedName>
</protein>
<keyword evidence="15" id="KW-1185">Reference proteome</keyword>
<dbReference type="Gene3D" id="3.30.450.350">
    <property type="entry name" value="CHASE domain"/>
    <property type="match status" value="1"/>
</dbReference>
<dbReference type="InterPro" id="IPR005467">
    <property type="entry name" value="His_kinase_dom"/>
</dbReference>
<feature type="transmembrane region" description="Helical" evidence="11">
    <location>
        <begin position="27"/>
        <end position="48"/>
    </location>
</feature>
<evidence type="ECO:0000256" key="3">
    <source>
        <dbReference type="ARBA" id="ARBA00012438"/>
    </source>
</evidence>
<dbReference type="PANTHER" id="PTHR43304:SF1">
    <property type="entry name" value="PAC DOMAIN-CONTAINING PROTEIN"/>
    <property type="match status" value="1"/>
</dbReference>
<dbReference type="AlphaFoldDB" id="A0A5S4EPL5"/>
<dbReference type="GO" id="GO:0016020">
    <property type="term" value="C:membrane"/>
    <property type="evidence" value="ECO:0007669"/>
    <property type="project" value="UniProtKB-SubCell"/>
</dbReference>
<gene>
    <name evidence="14" type="ORF">ACCUM_3231</name>
</gene>
<comment type="caution">
    <text evidence="14">The sequence shown here is derived from an EMBL/GenBank/DDBJ whole genome shotgun (WGS) entry which is preliminary data.</text>
</comment>
<keyword evidence="6 11" id="KW-0812">Transmembrane</keyword>
<dbReference type="Proteomes" id="UP000306324">
    <property type="component" value="Unassembled WGS sequence"/>
</dbReference>
<sequence length="549" mass="59555">MTPPGSFRGSQRPESSKPGGKWLSRPAHVAILVFVSSVILAAGLIWRLEAYRLHQARHLAAILAAERAYTIQTSIDHVLSATYTLAAMLQQGKGVIPDFEQTAGRLLRFYPGAAALQLAPGGVIQQVVPRAGNEQAIGHDLLHDPERDKEALRARDSGQLMLAGPFDLRQGGRGAAGRLPVFLDQEQGKETFWGFAIVLIAFPAALAPAQLHELPERGYAYELSRQHPDSGDKQVISASTIAPLDPVDRMLSVPNARWTLSIAPVAGWHAGSGLWWKSALALLLCLLLAWQTAWQAKLVAVSKEHERTLEQRVAQRTADLQRFAEVTAHHLQEPARRVASYAGRLRSQLAGRIDDDEVQASLSFISQQAARLQDLLRDVELYLAADQPRAKVESCAAEEILAALLAALAAPITEAGAKITVGPLPATLIDAPRLADLFRIALENALWHGRGEQPLRIDISGERLGEWVRYSISDNGPGVEEEYRRRVFRIFERLSSSSAGTGVGLAILRRISESAGGNAWLEENPGGGCRLVLELPAGDQPLPLVGSAV</sequence>
<evidence type="ECO:0000256" key="11">
    <source>
        <dbReference type="SAM" id="Phobius"/>
    </source>
</evidence>
<dbReference type="InterPro" id="IPR006189">
    <property type="entry name" value="CHASE_dom"/>
</dbReference>
<comment type="subcellular location">
    <subcellularLocation>
        <location evidence="2">Membrane</location>
    </subcellularLocation>
</comment>
<feature type="domain" description="Histidine kinase" evidence="12">
    <location>
        <begin position="326"/>
        <end position="539"/>
    </location>
</feature>
<evidence type="ECO:0000256" key="10">
    <source>
        <dbReference type="SAM" id="MobiDB-lite"/>
    </source>
</evidence>
<dbReference type="EMBL" id="SWAD01000026">
    <property type="protein sequence ID" value="TMQ77391.1"/>
    <property type="molecule type" value="Genomic_DNA"/>
</dbReference>
<evidence type="ECO:0000313" key="14">
    <source>
        <dbReference type="EMBL" id="TMQ77391.1"/>
    </source>
</evidence>
<evidence type="ECO:0000313" key="15">
    <source>
        <dbReference type="Proteomes" id="UP000306324"/>
    </source>
</evidence>
<evidence type="ECO:0000259" key="12">
    <source>
        <dbReference type="PROSITE" id="PS50109"/>
    </source>
</evidence>
<dbReference type="InterPro" id="IPR004358">
    <property type="entry name" value="Sig_transdc_His_kin-like_C"/>
</dbReference>
<dbReference type="InterPro" id="IPR042240">
    <property type="entry name" value="CHASE_sf"/>
</dbReference>
<dbReference type="Pfam" id="PF02518">
    <property type="entry name" value="HATPase_c"/>
    <property type="match status" value="1"/>
</dbReference>
<name>A0A5S4EPL5_9PROT</name>
<evidence type="ECO:0000259" key="13">
    <source>
        <dbReference type="PROSITE" id="PS50839"/>
    </source>
</evidence>
<accession>A0A5S4EPL5</accession>
<keyword evidence="8 11" id="KW-1133">Transmembrane helix</keyword>
<evidence type="ECO:0000256" key="4">
    <source>
        <dbReference type="ARBA" id="ARBA00022553"/>
    </source>
</evidence>
<proteinExistence type="predicted"/>
<dbReference type="InterPro" id="IPR036890">
    <property type="entry name" value="HATPase_C_sf"/>
</dbReference>
<evidence type="ECO:0000256" key="6">
    <source>
        <dbReference type="ARBA" id="ARBA00022692"/>
    </source>
</evidence>
<comment type="catalytic activity">
    <reaction evidence="1">
        <text>ATP + protein L-histidine = ADP + protein N-phospho-L-histidine.</text>
        <dbReference type="EC" id="2.7.13.3"/>
    </reaction>
</comment>
<dbReference type="Gene3D" id="3.30.565.10">
    <property type="entry name" value="Histidine kinase-like ATPase, C-terminal domain"/>
    <property type="match status" value="1"/>
</dbReference>